<dbReference type="OrthoDB" id="546205at2759"/>
<evidence type="ECO:0000313" key="8">
    <source>
        <dbReference type="Proteomes" id="UP000747110"/>
    </source>
</evidence>
<dbReference type="SUPFAM" id="SSF56112">
    <property type="entry name" value="Protein kinase-like (PK-like)"/>
    <property type="match status" value="1"/>
</dbReference>
<keyword evidence="8" id="KW-1185">Reference proteome</keyword>
<dbReference type="InterPro" id="IPR000719">
    <property type="entry name" value="Prot_kinase_dom"/>
</dbReference>
<dbReference type="PROSITE" id="PS50011">
    <property type="entry name" value="PROTEIN_KINASE_DOM"/>
    <property type="match status" value="1"/>
</dbReference>
<feature type="signal peptide" evidence="3">
    <location>
        <begin position="1"/>
        <end position="27"/>
    </location>
</feature>
<dbReference type="GO" id="GO:0005524">
    <property type="term" value="F:ATP binding"/>
    <property type="evidence" value="ECO:0007669"/>
    <property type="project" value="UniProtKB-UniRule"/>
</dbReference>
<proteinExistence type="predicted"/>
<evidence type="ECO:0000259" key="4">
    <source>
        <dbReference type="PROSITE" id="PS50011"/>
    </source>
</evidence>
<dbReference type="Pfam" id="PF07714">
    <property type="entry name" value="PK_Tyr_Ser-Thr"/>
    <property type="match status" value="1"/>
</dbReference>
<organism evidence="6 7">
    <name type="scientific">Volvox reticuliferus</name>
    <dbReference type="NCBI Taxonomy" id="1737510"/>
    <lineage>
        <taxon>Eukaryota</taxon>
        <taxon>Viridiplantae</taxon>
        <taxon>Chlorophyta</taxon>
        <taxon>core chlorophytes</taxon>
        <taxon>Chlorophyceae</taxon>
        <taxon>CS clade</taxon>
        <taxon>Chlamydomonadales</taxon>
        <taxon>Volvocaceae</taxon>
        <taxon>Volvox</taxon>
    </lineage>
</organism>
<evidence type="ECO:0000313" key="7">
    <source>
        <dbReference type="Proteomes" id="UP000722791"/>
    </source>
</evidence>
<dbReference type="Gene3D" id="3.30.200.20">
    <property type="entry name" value="Phosphorylase Kinase, domain 1"/>
    <property type="match status" value="1"/>
</dbReference>
<reference evidence="6" key="1">
    <citation type="journal article" date="2021" name="Proc. Natl. Acad. Sci. U.S.A.">
        <title>Three genomes in the algal genus Volvox reveal the fate of a haploid sex-determining region after a transition to homothallism.</title>
        <authorList>
            <person name="Yamamoto K."/>
            <person name="Hamaji T."/>
            <person name="Kawai-Toyooka H."/>
            <person name="Matsuzaki R."/>
            <person name="Takahashi F."/>
            <person name="Nishimura Y."/>
            <person name="Kawachi M."/>
            <person name="Noguchi H."/>
            <person name="Minakuchi Y."/>
            <person name="Umen J.G."/>
            <person name="Toyoda A."/>
            <person name="Nozaki H."/>
        </authorList>
    </citation>
    <scope>NUCLEOTIDE SEQUENCE</scope>
    <source>
        <strain evidence="6">NIES-3785</strain>
        <strain evidence="5">NIES-3786</strain>
    </source>
</reference>
<feature type="region of interest" description="Disordered" evidence="2">
    <location>
        <begin position="993"/>
        <end position="1012"/>
    </location>
</feature>
<dbReference type="EMBL" id="BNCP01000061">
    <property type="protein sequence ID" value="GIL90996.1"/>
    <property type="molecule type" value="Genomic_DNA"/>
</dbReference>
<keyword evidence="1" id="KW-0067">ATP-binding</keyword>
<evidence type="ECO:0000256" key="3">
    <source>
        <dbReference type="SAM" id="SignalP"/>
    </source>
</evidence>
<evidence type="ECO:0000256" key="2">
    <source>
        <dbReference type="SAM" id="MobiDB-lite"/>
    </source>
</evidence>
<evidence type="ECO:0000313" key="5">
    <source>
        <dbReference type="EMBL" id="GIL90996.1"/>
    </source>
</evidence>
<dbReference type="EMBL" id="BNCQ01000054">
    <property type="protein sequence ID" value="GIM14020.1"/>
    <property type="molecule type" value="Genomic_DNA"/>
</dbReference>
<dbReference type="Proteomes" id="UP000747110">
    <property type="component" value="Unassembled WGS sequence"/>
</dbReference>
<evidence type="ECO:0000256" key="1">
    <source>
        <dbReference type="PROSITE-ProRule" id="PRU10141"/>
    </source>
</evidence>
<feature type="chain" id="PRO_5035415842" description="Protein kinase domain-containing protein" evidence="3">
    <location>
        <begin position="28"/>
        <end position="1815"/>
    </location>
</feature>
<dbReference type="Gene3D" id="1.10.510.10">
    <property type="entry name" value="Transferase(Phosphotransferase) domain 1"/>
    <property type="match status" value="2"/>
</dbReference>
<dbReference type="InterPro" id="IPR051681">
    <property type="entry name" value="Ser/Thr_Kinases-Pseudokinases"/>
</dbReference>
<protein>
    <recommendedName>
        <fullName evidence="4">Protein kinase domain-containing protein</fullName>
    </recommendedName>
</protein>
<dbReference type="Proteomes" id="UP000722791">
    <property type="component" value="Unassembled WGS sequence"/>
</dbReference>
<feature type="compositionally biased region" description="Low complexity" evidence="2">
    <location>
        <begin position="993"/>
        <end position="1010"/>
    </location>
</feature>
<keyword evidence="3" id="KW-0732">Signal</keyword>
<accession>A0A8J4LWS6</accession>
<feature type="binding site" evidence="1">
    <location>
        <position position="1181"/>
    </location>
    <ligand>
        <name>ATP</name>
        <dbReference type="ChEBI" id="CHEBI:30616"/>
    </ligand>
</feature>
<evidence type="ECO:0000313" key="6">
    <source>
        <dbReference type="EMBL" id="GIM14020.1"/>
    </source>
</evidence>
<dbReference type="PANTHER" id="PTHR44329">
    <property type="entry name" value="SERINE/THREONINE-PROTEIN KINASE TNNI3K-RELATED"/>
    <property type="match status" value="1"/>
</dbReference>
<name>A0A8J4LWS6_9CHLO</name>
<sequence length="1815" mass="186466">MAPSGAGMYAVGCLLPLLLAALGWVRAEPNVTAPVDPQCLSLDDPIEAALSFGTPLPNVTLEPGCHIIMRNFACTPISSSFAMIGSAAGVSNWDMDFALYQFSVEPGVVLTLRNLVLSRALVFTSANADRAPQGDALALQLAIFHMRPDSQLVLQNVTVQTQCTSLTYYLTKLPGIQPSAPTVLTFENTTIGAVTLLNVTVCCNQSQELSSPVDLYVHSVPMLKSFLAATSALSIRATFNLMDNLTLPYISPPSYIGETADQRDGLVTADTVISGSNASALTYVDSNFTASWLTVQWPARLTLRRLVLTRLHETIVLGGRNGLLAGGLPLTMVKVTGSATQPTRYFEDVTVVVSQYEVTEMTYWCVMYFVGTPEVKFVADFLRSYVWPNNFDVLDSTRLYLERVRTVSSMFVRVLLTSQPPPGVPFVNSGPPAAVATYQHVQPPLFIVGTGMDWVNAVAPVLPQDTWPSPPRSSLSGTTISNGSGNDSLPALVLINGTVTLQPSDVQVSRGGGMRVIRRSVVVTSMRQGCSSGDPSCPPAILDMGGILDAMRLEGLNTTVVFMGITLRNFTSTVNLQTINAAAADPNSLGGFFRFNRSSVHISFESVTVEVKADAFACLYRLITFLPRGSNTGDVHVISMSGNLIQLESFQFGGARGSYVNFTLVGGAADLSALQDSGDGDRKASRSVVPVTVGAVVGSCGLLLLVGGVVWYAQGHLRSLMQKAGGVQAGLAGDKRHDSGDGDVTLEGSGASTSRAFGGDPCPGGGNDIGFSDALCPRSGDNSGSTAAAAAVMAMAAAATTELTHTCDQVKISDEESPQCTTFTVSELNSSETTMVLQSLPQMVAAPPPLTLSVASVSGHMPRRAFSVGRSVPEEDELGASIGSSIREDGASRGSGCSTSTGGVHGRLLLDAAAGDPATAAAASAAVAVNYRKALPSLLDPPADVSGRGSGVGSGASSTVRRMMRMASGGRIHMYGAGDFGRSSGLRVRAVLGRSPSRPARSTASSSGGPLMAPQPAILALPVSPIVTEATSSTTPARFRGDRVNHQQTPCLQHGGAGSQRREASFPMLVRSGGGATAINGTSGFVDLVGGEATASHSVQLIATGGTLDQMSGPNFDPDIVSPAVSNSLSKVPEPASEVQRLIQELSTNGTDQLVILEPIGQGGYGMVYRGVWRNLDVAVKTVLFQDRANLASPQLSCLAPTSAPSNAQAIQMSVIDDDVDGSQKERSSRPGSATFTKHPMQAITATSGAAIHLCGALAAGAPGSGSSRDVQASCSGAGGTHNWALASQQAANSSSLPSVNVGGAGPLAVASQQRAVLEAAVSCSVAHPNVVATYHYDITPIRPSGVVCSGGLLINDGSHMRPGCGTGPGVFPGGTGALSDWKLYLVQEFCDGGSLANALDARAFHDPAGMPNLALTLCTLADIARGMAHIHSRSIIHGDLNPTNILLRSVSGSNGGIMPMWNRVALTGGSAAGGGGSGSTTPGGSISAAAQLRHELGITLVAKVADFGLCGMLAPGKRHISNAIRGTPFYTAPETVATGTLTKASDVYSFGVIAWEVYTGRPPFQHVPQKGFVRDESFPRLPPHVPATFANMAQACVSTEPDARPTFDQILDRLMSLQSKLAVSLHQRLSRLMAGSGAFLGATSPLGPGTTASTPHGAATPTSGLGNGAAWLGPSLPYCCTGNGTGGGGGGSGGFSYGSSQSTSVTPQPVCNTGVAMGMGLTTASTGPGGTSSSGLLASCGGVPNFPLSMPPQPVCNTGVAMGMGVTTASTGPGGTSSSGLLASCGGVPNFSLSMPCVLPASAPQQVAAEASSH</sequence>
<dbReference type="InterPro" id="IPR001245">
    <property type="entry name" value="Ser-Thr/Tyr_kinase_cat_dom"/>
</dbReference>
<dbReference type="PANTHER" id="PTHR44329:SF214">
    <property type="entry name" value="PROTEIN KINASE DOMAIN-CONTAINING PROTEIN"/>
    <property type="match status" value="1"/>
</dbReference>
<dbReference type="PROSITE" id="PS00107">
    <property type="entry name" value="PROTEIN_KINASE_ATP"/>
    <property type="match status" value="1"/>
</dbReference>
<keyword evidence="1" id="KW-0547">Nucleotide-binding</keyword>
<dbReference type="InterPro" id="IPR011009">
    <property type="entry name" value="Kinase-like_dom_sf"/>
</dbReference>
<gene>
    <name evidence="5" type="ORF">Vretifemale_18654</name>
    <name evidence="6" type="ORF">Vretimale_17053</name>
</gene>
<dbReference type="GO" id="GO:0004674">
    <property type="term" value="F:protein serine/threonine kinase activity"/>
    <property type="evidence" value="ECO:0007669"/>
    <property type="project" value="TreeGrafter"/>
</dbReference>
<dbReference type="InterPro" id="IPR017441">
    <property type="entry name" value="Protein_kinase_ATP_BS"/>
</dbReference>
<feature type="region of interest" description="Disordered" evidence="2">
    <location>
        <begin position="1220"/>
        <end position="1240"/>
    </location>
</feature>
<feature type="domain" description="Protein kinase" evidence="4">
    <location>
        <begin position="1154"/>
        <end position="1630"/>
    </location>
</feature>
<comment type="caution">
    <text evidence="6">The sequence shown here is derived from an EMBL/GenBank/DDBJ whole genome shotgun (WGS) entry which is preliminary data.</text>
</comment>